<organism evidence="1 2">
    <name type="scientific">Vigna mungo</name>
    <name type="common">Black gram</name>
    <name type="synonym">Phaseolus mungo</name>
    <dbReference type="NCBI Taxonomy" id="3915"/>
    <lineage>
        <taxon>Eukaryota</taxon>
        <taxon>Viridiplantae</taxon>
        <taxon>Streptophyta</taxon>
        <taxon>Embryophyta</taxon>
        <taxon>Tracheophyta</taxon>
        <taxon>Spermatophyta</taxon>
        <taxon>Magnoliopsida</taxon>
        <taxon>eudicotyledons</taxon>
        <taxon>Gunneridae</taxon>
        <taxon>Pentapetalae</taxon>
        <taxon>rosids</taxon>
        <taxon>fabids</taxon>
        <taxon>Fabales</taxon>
        <taxon>Fabaceae</taxon>
        <taxon>Papilionoideae</taxon>
        <taxon>50 kb inversion clade</taxon>
        <taxon>NPAAA clade</taxon>
        <taxon>indigoferoid/millettioid clade</taxon>
        <taxon>Phaseoleae</taxon>
        <taxon>Vigna</taxon>
    </lineage>
</organism>
<reference evidence="1 2" key="1">
    <citation type="journal article" date="2023" name="Life. Sci Alliance">
        <title>Evolutionary insights into 3D genome organization and epigenetic landscape of Vigna mungo.</title>
        <authorList>
            <person name="Junaid A."/>
            <person name="Singh B."/>
            <person name="Bhatia S."/>
        </authorList>
    </citation>
    <scope>NUCLEOTIDE SEQUENCE [LARGE SCALE GENOMIC DNA]</scope>
    <source>
        <strain evidence="1">Urdbean</strain>
    </source>
</reference>
<dbReference type="Proteomes" id="UP001374535">
    <property type="component" value="Chromosome 2"/>
</dbReference>
<name>A0AAQ3P1S6_VIGMU</name>
<proteinExistence type="predicted"/>
<sequence length="185" mass="21324">MGTEVHLPSYASESLDETAFVIAAREHDRHIIELLRMNWIMKVEKKGYRWSLDARNKGANREEVEVERKTLSNYGKGFRLLDSRRGFLSVYRVLGSSRSWRRQLSGYRALSASLGIERQSRYGGYPDTLMIIHAQFESDESCHERRRRALKGLTMCDSFEWVSCSITQSDEVMVEQTLGGEGHDV</sequence>
<dbReference type="EMBL" id="CP144699">
    <property type="protein sequence ID" value="WVZ19251.1"/>
    <property type="molecule type" value="Genomic_DNA"/>
</dbReference>
<protein>
    <submittedName>
        <fullName evidence="1">Uncharacterized protein</fullName>
    </submittedName>
</protein>
<evidence type="ECO:0000313" key="2">
    <source>
        <dbReference type="Proteomes" id="UP001374535"/>
    </source>
</evidence>
<evidence type="ECO:0000313" key="1">
    <source>
        <dbReference type="EMBL" id="WVZ19251.1"/>
    </source>
</evidence>
<gene>
    <name evidence="1" type="ORF">V8G54_006573</name>
</gene>
<keyword evidence="2" id="KW-1185">Reference proteome</keyword>
<accession>A0AAQ3P1S6</accession>
<dbReference type="AlphaFoldDB" id="A0AAQ3P1S6"/>